<evidence type="ECO:0000259" key="9">
    <source>
        <dbReference type="PROSITE" id="PS50071"/>
    </source>
</evidence>
<dbReference type="GO" id="GO:0003677">
    <property type="term" value="F:DNA binding"/>
    <property type="evidence" value="ECO:0007669"/>
    <property type="project" value="UniProtKB-UniRule"/>
</dbReference>
<evidence type="ECO:0000256" key="6">
    <source>
        <dbReference type="PROSITE-ProRule" id="PRU00108"/>
    </source>
</evidence>
<dbReference type="PANTHER" id="PTHR45874">
    <property type="entry name" value="HOMEOBOX PROTEIN ABDOMINAL-B"/>
    <property type="match status" value="1"/>
</dbReference>
<dbReference type="PRINTS" id="PR00024">
    <property type="entry name" value="HOMEOBOX"/>
</dbReference>
<dbReference type="KEGG" id="bbel:109475783"/>
<evidence type="ECO:0000256" key="3">
    <source>
        <dbReference type="ARBA" id="ARBA00023125"/>
    </source>
</evidence>
<dbReference type="Gene3D" id="1.10.10.60">
    <property type="entry name" value="Homeodomain-like"/>
    <property type="match status" value="1"/>
</dbReference>
<dbReference type="InterPro" id="IPR046333">
    <property type="entry name" value="HXA10/ABDB-like"/>
</dbReference>
<evidence type="ECO:0000256" key="8">
    <source>
        <dbReference type="SAM" id="MobiDB-lite"/>
    </source>
</evidence>
<dbReference type="RefSeq" id="XP_019632102.1">
    <property type="nucleotide sequence ID" value="XM_019776543.1"/>
</dbReference>
<dbReference type="PROSITE" id="PS00027">
    <property type="entry name" value="HOMEOBOX_1"/>
    <property type="match status" value="1"/>
</dbReference>
<dbReference type="AlphaFoldDB" id="A0A6P4ZM16"/>
<proteinExistence type="inferred from homology"/>
<keyword evidence="3 6" id="KW-0238">DNA-binding</keyword>
<dbReference type="SMART" id="SM00389">
    <property type="entry name" value="HOX"/>
    <property type="match status" value="1"/>
</dbReference>
<name>A0A6P4ZM16_BRABE</name>
<dbReference type="GO" id="GO:0005634">
    <property type="term" value="C:nucleus"/>
    <property type="evidence" value="ECO:0007669"/>
    <property type="project" value="UniProtKB-SubCell"/>
</dbReference>
<accession>A0A6P4ZM16</accession>
<evidence type="ECO:0000256" key="7">
    <source>
        <dbReference type="RuleBase" id="RU000682"/>
    </source>
</evidence>
<dbReference type="InterPro" id="IPR020479">
    <property type="entry name" value="HD_metazoa"/>
</dbReference>
<feature type="DNA-binding region" description="Homeobox" evidence="6">
    <location>
        <begin position="205"/>
        <end position="264"/>
    </location>
</feature>
<evidence type="ECO:0000313" key="10">
    <source>
        <dbReference type="Proteomes" id="UP000515135"/>
    </source>
</evidence>
<dbReference type="GeneID" id="109475783"/>
<evidence type="ECO:0000313" key="11">
    <source>
        <dbReference type="RefSeq" id="XP_019632102.1"/>
    </source>
</evidence>
<keyword evidence="10" id="KW-1185">Reference proteome</keyword>
<dbReference type="InterPro" id="IPR001356">
    <property type="entry name" value="HD"/>
</dbReference>
<gene>
    <name evidence="11" type="primary">LOC109475783</name>
</gene>
<dbReference type="InterPro" id="IPR017970">
    <property type="entry name" value="Homeobox_CS"/>
</dbReference>
<reference evidence="11" key="1">
    <citation type="submission" date="2025-08" db="UniProtKB">
        <authorList>
            <consortium name="RefSeq"/>
        </authorList>
    </citation>
    <scope>IDENTIFICATION</scope>
    <source>
        <tissue evidence="11">Gonad</tissue>
    </source>
</reference>
<evidence type="ECO:0000256" key="2">
    <source>
        <dbReference type="ARBA" id="ARBA00006317"/>
    </source>
</evidence>
<evidence type="ECO:0000256" key="5">
    <source>
        <dbReference type="ARBA" id="ARBA00023242"/>
    </source>
</evidence>
<dbReference type="SUPFAM" id="SSF46689">
    <property type="entry name" value="Homeodomain-like"/>
    <property type="match status" value="1"/>
</dbReference>
<dbReference type="CDD" id="cd00086">
    <property type="entry name" value="homeodomain"/>
    <property type="match status" value="1"/>
</dbReference>
<comment type="subcellular location">
    <subcellularLocation>
        <location evidence="1 6 7">Nucleus</location>
    </subcellularLocation>
</comment>
<protein>
    <submittedName>
        <fullName evidence="11">Homeobox protein Hox-C12a-like</fullName>
    </submittedName>
</protein>
<comment type="similarity">
    <text evidence="2">Belongs to the Abd-B homeobox family.</text>
</comment>
<keyword evidence="5 6" id="KW-0539">Nucleus</keyword>
<dbReference type="OrthoDB" id="6159439at2759"/>
<dbReference type="Proteomes" id="UP000515135">
    <property type="component" value="Unplaced"/>
</dbReference>
<dbReference type="PANTHER" id="PTHR45874:SF8">
    <property type="entry name" value="PROTEIN CBG23031"/>
    <property type="match status" value="1"/>
</dbReference>
<evidence type="ECO:0000256" key="4">
    <source>
        <dbReference type="ARBA" id="ARBA00023155"/>
    </source>
</evidence>
<feature type="domain" description="Homeobox" evidence="9">
    <location>
        <begin position="203"/>
        <end position="263"/>
    </location>
</feature>
<dbReference type="GO" id="GO:0000981">
    <property type="term" value="F:DNA-binding transcription factor activity, RNA polymerase II-specific"/>
    <property type="evidence" value="ECO:0007669"/>
    <property type="project" value="InterPro"/>
</dbReference>
<feature type="region of interest" description="Disordered" evidence="8">
    <location>
        <begin position="1"/>
        <end position="30"/>
    </location>
</feature>
<evidence type="ECO:0000256" key="1">
    <source>
        <dbReference type="ARBA" id="ARBA00004123"/>
    </source>
</evidence>
<dbReference type="Pfam" id="PF00046">
    <property type="entry name" value="Homeodomain"/>
    <property type="match status" value="1"/>
</dbReference>
<organism evidence="10 11">
    <name type="scientific">Branchiostoma belcheri</name>
    <name type="common">Amphioxus</name>
    <dbReference type="NCBI Taxonomy" id="7741"/>
    <lineage>
        <taxon>Eukaryota</taxon>
        <taxon>Metazoa</taxon>
        <taxon>Chordata</taxon>
        <taxon>Cephalochordata</taxon>
        <taxon>Leptocardii</taxon>
        <taxon>Amphioxiformes</taxon>
        <taxon>Branchiostomatidae</taxon>
        <taxon>Branchiostoma</taxon>
    </lineage>
</organism>
<keyword evidence="4 6" id="KW-0371">Homeobox</keyword>
<dbReference type="PROSITE" id="PS50071">
    <property type="entry name" value="HOMEOBOX_2"/>
    <property type="match status" value="1"/>
</dbReference>
<sequence length="271" mass="29996">MADMRNCLQSQSKPSDAHKGVAPRPNTPTFARQTASVVNFGAMESYTGYHSQFLGHGPGPYDSRQAMGQTLNQCPCQGCSLRWQQSQPTGPHNNALCPPYSSYDHSLLKPTWNNQAKDFGPIFSGSNFSQNFGGGGQTYPVHDGLNKTGGVRENCTPGTLDPSSSLPPCRYSVAGPSQNLGLPASKNGTDGPVVAAADQSVARGGRKKRCPYSKYQLSVLEQEYIQNRYVSRETRLELSQRLNLTDRQVKIWFQNRRMKQKRLEFRSMNQT</sequence>
<dbReference type="InterPro" id="IPR009057">
    <property type="entry name" value="Homeodomain-like_sf"/>
</dbReference>